<evidence type="ECO:0000256" key="2">
    <source>
        <dbReference type="ARBA" id="ARBA00022801"/>
    </source>
</evidence>
<feature type="compositionally biased region" description="Low complexity" evidence="5">
    <location>
        <begin position="1421"/>
        <end position="1475"/>
    </location>
</feature>
<organism evidence="7">
    <name type="scientific">Culex pipiens</name>
    <name type="common">House mosquito</name>
    <dbReference type="NCBI Taxonomy" id="7175"/>
    <lineage>
        <taxon>Eukaryota</taxon>
        <taxon>Metazoa</taxon>
        <taxon>Ecdysozoa</taxon>
        <taxon>Arthropoda</taxon>
        <taxon>Hexapoda</taxon>
        <taxon>Insecta</taxon>
        <taxon>Pterygota</taxon>
        <taxon>Neoptera</taxon>
        <taxon>Endopterygota</taxon>
        <taxon>Diptera</taxon>
        <taxon>Nematocera</taxon>
        <taxon>Culicoidea</taxon>
        <taxon>Culicidae</taxon>
        <taxon>Culicinae</taxon>
        <taxon>Culicini</taxon>
        <taxon>Culex</taxon>
        <taxon>Culex</taxon>
    </lineage>
</organism>
<dbReference type="PANTHER" id="PTHR13832:SF818">
    <property type="entry name" value="SD03870P"/>
    <property type="match status" value="1"/>
</dbReference>
<feature type="compositionally biased region" description="Polar residues" evidence="5">
    <location>
        <begin position="1007"/>
        <end position="1031"/>
    </location>
</feature>
<feature type="region of interest" description="Disordered" evidence="5">
    <location>
        <begin position="673"/>
        <end position="901"/>
    </location>
</feature>
<feature type="region of interest" description="Disordered" evidence="5">
    <location>
        <begin position="933"/>
        <end position="956"/>
    </location>
</feature>
<feature type="compositionally biased region" description="Acidic residues" evidence="5">
    <location>
        <begin position="680"/>
        <end position="689"/>
    </location>
</feature>
<dbReference type="PANTHER" id="PTHR13832">
    <property type="entry name" value="PROTEIN PHOSPHATASE 2C"/>
    <property type="match status" value="1"/>
</dbReference>
<feature type="compositionally biased region" description="Low complexity" evidence="5">
    <location>
        <begin position="1621"/>
        <end position="1684"/>
    </location>
</feature>
<feature type="compositionally biased region" description="Low complexity" evidence="5">
    <location>
        <begin position="1526"/>
        <end position="1607"/>
    </location>
</feature>
<evidence type="ECO:0000256" key="1">
    <source>
        <dbReference type="ARBA" id="ARBA00022723"/>
    </source>
</evidence>
<feature type="region of interest" description="Disordered" evidence="5">
    <location>
        <begin position="1387"/>
        <end position="1724"/>
    </location>
</feature>
<dbReference type="Pfam" id="PF00481">
    <property type="entry name" value="PP2C"/>
    <property type="match status" value="1"/>
</dbReference>
<feature type="compositionally biased region" description="Basic and acidic residues" evidence="5">
    <location>
        <begin position="603"/>
        <end position="613"/>
    </location>
</feature>
<feature type="compositionally biased region" description="Polar residues" evidence="5">
    <location>
        <begin position="1111"/>
        <end position="1124"/>
    </location>
</feature>
<dbReference type="EMBL" id="HBUE01311083">
    <property type="protein sequence ID" value="CAG6583328.1"/>
    <property type="molecule type" value="Transcribed_RNA"/>
</dbReference>
<proteinExistence type="inferred from homology"/>
<evidence type="ECO:0000256" key="4">
    <source>
        <dbReference type="RuleBase" id="RU003465"/>
    </source>
</evidence>
<dbReference type="SMART" id="SM00331">
    <property type="entry name" value="PP2C_SIG"/>
    <property type="match status" value="1"/>
</dbReference>
<dbReference type="SUPFAM" id="SSF81606">
    <property type="entry name" value="PP2C-like"/>
    <property type="match status" value="1"/>
</dbReference>
<reference evidence="7" key="1">
    <citation type="submission" date="2021-05" db="EMBL/GenBank/DDBJ databases">
        <authorList>
            <person name="Alioto T."/>
            <person name="Alioto T."/>
            <person name="Gomez Garrido J."/>
        </authorList>
    </citation>
    <scope>NUCLEOTIDE SEQUENCE</scope>
</reference>
<feature type="compositionally biased region" description="Basic and acidic residues" evidence="5">
    <location>
        <begin position="1500"/>
        <end position="1513"/>
    </location>
</feature>
<dbReference type="PROSITE" id="PS51746">
    <property type="entry name" value="PPM_2"/>
    <property type="match status" value="1"/>
</dbReference>
<feature type="region of interest" description="Disordered" evidence="5">
    <location>
        <begin position="1001"/>
        <end position="1031"/>
    </location>
</feature>
<dbReference type="InterPro" id="IPR000222">
    <property type="entry name" value="PP2C_BS"/>
</dbReference>
<evidence type="ECO:0000256" key="5">
    <source>
        <dbReference type="SAM" id="MobiDB-lite"/>
    </source>
</evidence>
<evidence type="ECO:0000256" key="3">
    <source>
        <dbReference type="ARBA" id="ARBA00022912"/>
    </source>
</evidence>
<dbReference type="Pfam" id="PF07145">
    <property type="entry name" value="PAM2"/>
    <property type="match status" value="1"/>
</dbReference>
<dbReference type="EMBL" id="HBUE01204826">
    <property type="protein sequence ID" value="CAG6531472.1"/>
    <property type="molecule type" value="Transcribed_RNA"/>
</dbReference>
<dbReference type="InterPro" id="IPR036457">
    <property type="entry name" value="PPM-type-like_dom_sf"/>
</dbReference>
<dbReference type="CDD" id="cd00143">
    <property type="entry name" value="PP2Cc"/>
    <property type="match status" value="1"/>
</dbReference>
<feature type="compositionally biased region" description="Acidic residues" evidence="5">
    <location>
        <begin position="792"/>
        <end position="803"/>
    </location>
</feature>
<comment type="similarity">
    <text evidence="4">Belongs to the PP2C family.</text>
</comment>
<feature type="compositionally biased region" description="Acidic residues" evidence="5">
    <location>
        <begin position="826"/>
        <end position="836"/>
    </location>
</feature>
<sequence>MDSFDPEDHRQFLEYFKAHVDPNDQLPVKVPGYNLTEEEIIGEVVNWAQSYLLQMKCPEVLLAPIINEVLLETKKSYQKIPKQCGFDGYSYNPLKLSIIVIGHINTICDRLMDNAELNKILPDNSEVTNIPRHSVKAIKNTRRKMEDRHICIRDFHGMFGVKDSEPTSFYGVFDGHGGQDAAIYTSAHLCYNIAKSSKYPHNIEAAMREAFLKTDDAFIDKSDKHAMYSGTTAVVFIYRANEKKLFAGWVGDSQALLAAEGKVCQIVSPHTPSVESERIRIEKMGGVIMNWDGSYRVNGQLAISRAIGDASHKPFISSEPDISSISLDGEEDFLIIASDGLWEGLSEDSIAILVYREIVKNPGCAASIADKIIESARKLTSDNITVIVVFFKDPYLIAKSTWLNKMETAYDTNAENNVCEIETSHFKTYDTNHEYTNPEVVKDSFLEDENKVANPMDLLNSNINADFKIDQTTSDLLETKHRFDDDFGPETDVDAVDDANVAKTPNMLLEDHAFSSEVSNGVKPFSLENKIIEHLSGQHKEFLSNTNPFNDDQFDEYNGQQQSVKDELMDETGVAKCEIDSELVVDNKIIDALESLGITNGEKQTHDDEDKPLDSGLVNDSSSEAAGYTEKVDNSHEKYYTKMQNEDPFDNNSPITCDKQAVEEQAYGINPNCAATSAGEESDEEEEEWNYIQGDKKQDQQPAEQSEPEPASSVGEPVEVEAVADHHQEDPVPALGSEPAAEEETEVQQQPLDEPLEELADPTPSNTDAFAAVVGEPSETIIDDGESRQLDEAVELDGEEEALTEPVPAVARPVIPSEEEYKQHEEEEQQEQEVQETEQHESADNAPSPVPRSELQQPEDIPEEPIYQPNLVSLEQELSLDKDATEEELSNLEEESAQPEELLIATVAAADGEAERPNSLSFDMASKLNPEAKEFVPTGSPTQSNPTSPVASMPEMPQNSFLLLGDDVVAQSPKKGIATMDNIDVPAEDDFQNEMNNCPHELEQFPEHTNGTANGDETIGSHSPVSEPSYQELNLKEAMQCDEKLDNEYSDVQQNNDTTDNHHPIELNLLAKEQNPMSMSFYEGRDDALIISNSDELNKVQPLPSDDESSELANGQSVEETVATNEEDTHSVEEETPIQHEEEHLVSFGDPVVGVNEDKPSHVEQLPESIFSVASQVVDDVTALVDQMQIETPSAPQQQEETANPFELDVQFSKPPLETELLSKEKESENLVSFELDTGFENHVKEEVAVDEIVADNLHVEQAALQQEVAEFSQPLSSAETDEMASPVVEVSQQEITADNEFITDENVLDIIPSPVPAGHEAPISPVPIAAQHDKPVEEELCVVKNEVAVEQIPEITPTVASMEVPATAEPVPTIVNEESIIEEVKPIDDEAPAQETMSTSEEVTAPKPKTPEPVVSSVGKTVKAPATVGATKKAPAAAKPSTTKPAAKPMAAAKTTTVPAAKKTPATTGPTAAARTSTIGAVKSPKVAATTRTSTVGTADRKPAATSDKKLVNGDAKPTPIQKRTVTSTAASATAKTTSTTTTTTAARPSSAGAKSVTAAKPPAARSAAPARAPASAKAPATARAAVSAASRPTTGPAKTATTARTSTGLPTTKPRVAPTTTSKPTGATTASKTTVSATKRISSVQTTTQKTVSSTTTAAKASSTTSRTSVVSKTSSTTTASAGLVRKTGTAGAAPARKPISSPSAAKTGSRTAAAPAAGGKPAPIRKIVTAKEVKEATLSNNETTQDLLDLDKQLKNDNNQLITKNGIETQMIVIDSAAD</sequence>
<feature type="compositionally biased region" description="Polar residues" evidence="5">
    <location>
        <begin position="939"/>
        <end position="950"/>
    </location>
</feature>
<evidence type="ECO:0000259" key="6">
    <source>
        <dbReference type="PROSITE" id="PS51746"/>
    </source>
</evidence>
<dbReference type="PROSITE" id="PS01032">
    <property type="entry name" value="PPM_1"/>
    <property type="match status" value="1"/>
</dbReference>
<feature type="compositionally biased region" description="Low complexity" evidence="5">
    <location>
        <begin position="1706"/>
        <end position="1724"/>
    </location>
</feature>
<keyword evidence="1" id="KW-0479">Metal-binding</keyword>
<name>A0A8D8FP31_CULPI</name>
<dbReference type="EMBL" id="HBUE01083197">
    <property type="protein sequence ID" value="CAG6478466.1"/>
    <property type="molecule type" value="Transcribed_RNA"/>
</dbReference>
<dbReference type="GO" id="GO:0046872">
    <property type="term" value="F:metal ion binding"/>
    <property type="evidence" value="ECO:0007669"/>
    <property type="project" value="UniProtKB-KW"/>
</dbReference>
<accession>A0A8D8FP31</accession>
<evidence type="ECO:0000313" key="7">
    <source>
        <dbReference type="EMBL" id="CAG6478466.1"/>
    </source>
</evidence>
<dbReference type="InterPro" id="IPR009818">
    <property type="entry name" value="PAM2_motif"/>
</dbReference>
<dbReference type="InterPro" id="IPR015655">
    <property type="entry name" value="PP2C"/>
</dbReference>
<dbReference type="SMART" id="SM00332">
    <property type="entry name" value="PP2Cc"/>
    <property type="match status" value="1"/>
</dbReference>
<keyword evidence="3 4" id="KW-0904">Protein phosphatase</keyword>
<keyword evidence="2 4" id="KW-0378">Hydrolase</keyword>
<dbReference type="GO" id="GO:0004722">
    <property type="term" value="F:protein serine/threonine phosphatase activity"/>
    <property type="evidence" value="ECO:0007669"/>
    <property type="project" value="InterPro"/>
</dbReference>
<feature type="compositionally biased region" description="Basic and acidic residues" evidence="5">
    <location>
        <begin position="1127"/>
        <end position="1145"/>
    </location>
</feature>
<dbReference type="InterPro" id="IPR001932">
    <property type="entry name" value="PPM-type_phosphatase-like_dom"/>
</dbReference>
<feature type="region of interest" description="Disordered" evidence="5">
    <location>
        <begin position="600"/>
        <end position="633"/>
    </location>
</feature>
<feature type="region of interest" description="Disordered" evidence="5">
    <location>
        <begin position="1098"/>
        <end position="1145"/>
    </location>
</feature>
<feature type="domain" description="PPM-type phosphatase" evidence="6">
    <location>
        <begin position="132"/>
        <end position="391"/>
    </location>
</feature>
<protein>
    <submittedName>
        <fullName evidence="7">Protein phosphatase 1E</fullName>
    </submittedName>
</protein>
<dbReference type="Gene3D" id="3.60.40.10">
    <property type="entry name" value="PPM-type phosphatase domain"/>
    <property type="match status" value="1"/>
</dbReference>
<feature type="compositionally biased region" description="Acidic residues" evidence="5">
    <location>
        <begin position="884"/>
        <end position="898"/>
    </location>
</feature>